<feature type="compositionally biased region" description="Low complexity" evidence="1">
    <location>
        <begin position="22"/>
        <end position="42"/>
    </location>
</feature>
<comment type="caution">
    <text evidence="2">The sequence shown here is derived from an EMBL/GenBank/DDBJ whole genome shotgun (WGS) entry which is preliminary data.</text>
</comment>
<accession>A0ABU0RLF0</accession>
<evidence type="ECO:0000313" key="2">
    <source>
        <dbReference type="EMBL" id="MDQ0932811.1"/>
    </source>
</evidence>
<name>A0ABU0RLF0_9ACTN</name>
<keyword evidence="3" id="KW-1185">Reference proteome</keyword>
<sequence length="86" mass="9367">MMTWALVPPKPKEETPARRGRSTSGHSRASVSSSTAPASQSTWLDGRSACRVLGSTPWRMASIILMAPPTPAAACEWPMFDLREPR</sequence>
<evidence type="ECO:0000256" key="1">
    <source>
        <dbReference type="SAM" id="MobiDB-lite"/>
    </source>
</evidence>
<dbReference type="EMBL" id="JAUSZS010000003">
    <property type="protein sequence ID" value="MDQ0932811.1"/>
    <property type="molecule type" value="Genomic_DNA"/>
</dbReference>
<evidence type="ECO:0000313" key="3">
    <source>
        <dbReference type="Proteomes" id="UP001223072"/>
    </source>
</evidence>
<organism evidence="2 3">
    <name type="scientific">Streptomyces turgidiscabies</name>
    <dbReference type="NCBI Taxonomy" id="85558"/>
    <lineage>
        <taxon>Bacteria</taxon>
        <taxon>Bacillati</taxon>
        <taxon>Actinomycetota</taxon>
        <taxon>Actinomycetes</taxon>
        <taxon>Kitasatosporales</taxon>
        <taxon>Streptomycetaceae</taxon>
        <taxon>Streptomyces</taxon>
    </lineage>
</organism>
<reference evidence="2 3" key="1">
    <citation type="submission" date="2023-07" db="EMBL/GenBank/DDBJ databases">
        <title>Comparative genomics of wheat-associated soil bacteria to identify genetic determinants of phenazine resistance.</title>
        <authorList>
            <person name="Mouncey N."/>
        </authorList>
    </citation>
    <scope>NUCLEOTIDE SEQUENCE [LARGE SCALE GENOMIC DNA]</scope>
    <source>
        <strain evidence="2 3">W2I16</strain>
    </source>
</reference>
<feature type="region of interest" description="Disordered" evidence="1">
    <location>
        <begin position="1"/>
        <end position="43"/>
    </location>
</feature>
<protein>
    <submittedName>
        <fullName evidence="2">Uncharacterized protein</fullName>
    </submittedName>
</protein>
<proteinExistence type="predicted"/>
<dbReference type="Proteomes" id="UP001223072">
    <property type="component" value="Unassembled WGS sequence"/>
</dbReference>
<gene>
    <name evidence="2" type="ORF">QFZ49_002741</name>
</gene>